<evidence type="ECO:0000313" key="3">
    <source>
        <dbReference type="Proteomes" id="UP001073122"/>
    </source>
</evidence>
<accession>A0ABT3XUG5</accession>
<evidence type="ECO:0000313" key="2">
    <source>
        <dbReference type="EMBL" id="MCX8525299.1"/>
    </source>
</evidence>
<keyword evidence="3" id="KW-1185">Reference proteome</keyword>
<dbReference type="Proteomes" id="UP001073122">
    <property type="component" value="Unassembled WGS sequence"/>
</dbReference>
<evidence type="ECO:0000256" key="1">
    <source>
        <dbReference type="SAM" id="MobiDB-lite"/>
    </source>
</evidence>
<reference evidence="2" key="1">
    <citation type="submission" date="2022-10" db="EMBL/GenBank/DDBJ databases">
        <title>Chryseobacterium sp. nov., a novel bacterial species.</title>
        <authorList>
            <person name="Cao Y."/>
        </authorList>
    </citation>
    <scope>NUCLEOTIDE SEQUENCE</scope>
    <source>
        <strain evidence="2">CCTCC AB2015118</strain>
    </source>
</reference>
<gene>
    <name evidence="2" type="ORF">OF897_15380</name>
</gene>
<proteinExistence type="predicted"/>
<name>A0ABT3XUG5_9FLAO</name>
<dbReference type="RefSeq" id="WP_267266560.1">
    <property type="nucleotide sequence ID" value="NZ_JAOVZW010000018.1"/>
</dbReference>
<dbReference type="EMBL" id="JAOVZW010000018">
    <property type="protein sequence ID" value="MCX8525299.1"/>
    <property type="molecule type" value="Genomic_DNA"/>
</dbReference>
<sequence length="305" mass="33726">YLVSTYSCVEQVDETLMPTDPGVGGGGGGGGPAGNGPDECTTVANNPGEVGIIDENGCHVGGATQPNDPNQQDERTPCEILKENSLDPAIQPKLDTLKKYVDPTNPKKHNHETGITITKRGEVLKYNVFDKPIDIGVAGAVTVEIVHHTWDILVAHNHYENTFPVQQFGDIHDLYVEYKKLAPPRKNTYVAYTVNFNGTEYAFRMNDTTALDAIFAGLNQGTTSTTDEDKVARGKIYKIFERYEFDKNKDYTEDEALKLLMKVLNDSEIGSADGVHLYRKDKTNNRWGKLKLKSNGEVDKDDCPL</sequence>
<feature type="non-terminal residue" evidence="2">
    <location>
        <position position="1"/>
    </location>
</feature>
<feature type="compositionally biased region" description="Gly residues" evidence="1">
    <location>
        <begin position="22"/>
        <end position="34"/>
    </location>
</feature>
<comment type="caution">
    <text evidence="2">The sequence shown here is derived from an EMBL/GenBank/DDBJ whole genome shotgun (WGS) entry which is preliminary data.</text>
</comment>
<organism evidence="2 3">
    <name type="scientific">Chryseobacterium formosus</name>
    <dbReference type="NCBI Taxonomy" id="1537363"/>
    <lineage>
        <taxon>Bacteria</taxon>
        <taxon>Pseudomonadati</taxon>
        <taxon>Bacteroidota</taxon>
        <taxon>Flavobacteriia</taxon>
        <taxon>Flavobacteriales</taxon>
        <taxon>Weeksellaceae</taxon>
        <taxon>Chryseobacterium group</taxon>
        <taxon>Chryseobacterium</taxon>
    </lineage>
</organism>
<feature type="region of interest" description="Disordered" evidence="1">
    <location>
        <begin position="17"/>
        <end position="39"/>
    </location>
</feature>
<protein>
    <submittedName>
        <fullName evidence="2">Uncharacterized protein</fullName>
    </submittedName>
</protein>